<proteinExistence type="predicted"/>
<evidence type="ECO:0000259" key="1">
    <source>
        <dbReference type="Pfam" id="PF00144"/>
    </source>
</evidence>
<reference evidence="2 3" key="1">
    <citation type="journal article" date="2015" name="Int. J. Syst. Evol. Microbiol.">
        <title>Mariniphaga sediminis sp. nov., isolated from coastal sediment.</title>
        <authorList>
            <person name="Wang F.Q."/>
            <person name="Shen Q.Y."/>
            <person name="Chen G.J."/>
            <person name="Du Z.J."/>
        </authorList>
    </citation>
    <scope>NUCLEOTIDE SEQUENCE [LARGE SCALE GENOMIC DNA]</scope>
    <source>
        <strain evidence="2 3">SY21</strain>
    </source>
</reference>
<dbReference type="Gene3D" id="2.60.40.2340">
    <property type="match status" value="1"/>
</dbReference>
<feature type="domain" description="Beta-lactamase-related" evidence="1">
    <location>
        <begin position="135"/>
        <end position="389"/>
    </location>
</feature>
<sequence length="459" mass="51192">MKYKNIYYLLVFIIFIGAGCSDDDNSPGEGNQENELKTFALDESRNNIPVTSEGSIDGNMVEVFLPPGTDISALVADFTLSDNAKAFIENTEVVSGKSVIDFREVVELTVISESGLSRVYKVGIKQDYESVDEEAEYIMNKYNIPGLQLAVTYKERLVYLKSYGIADKETNAPVTNESLFRVASVSKSVTLAAILKLIENNKLSFDDKVFGSEGILAFDYGTPPYGQHVESVTVKHLVEHKSGWTNYPFDPMFGYPGYNNEELLNEMLDNRSIANTPGTVENYLNFGYFVLARVIEKITGLPYEEYVQQAILEPCGISNMKVGKTLVTDRFEKEVVYYDQENYSPYLIDVARMDAGGGWIASAEDLTRFLVRMDRNNSKPDILSATSLNYLYLSYGTWVFNGSMSGTASSLSRINDDLGGSVVVNTRAIPDTEMLSAINNLLTVRIASITKWPKYDLFD</sequence>
<comment type="caution">
    <text evidence="2">The sequence shown here is derived from an EMBL/GenBank/DDBJ whole genome shotgun (WGS) entry which is preliminary data.</text>
</comment>
<dbReference type="Pfam" id="PF00144">
    <property type="entry name" value="Beta-lactamase"/>
    <property type="match status" value="1"/>
</dbReference>
<dbReference type="Gene3D" id="3.40.710.10">
    <property type="entry name" value="DD-peptidase/beta-lactamase superfamily"/>
    <property type="match status" value="1"/>
</dbReference>
<dbReference type="InterPro" id="IPR023650">
    <property type="entry name" value="Beta-lactam_class-A_AS"/>
</dbReference>
<dbReference type="RefSeq" id="WP_119348020.1">
    <property type="nucleotide sequence ID" value="NZ_QWET01000001.1"/>
</dbReference>
<dbReference type="OrthoDB" id="9793489at2"/>
<dbReference type="InterPro" id="IPR001466">
    <property type="entry name" value="Beta-lactam-related"/>
</dbReference>
<evidence type="ECO:0000313" key="2">
    <source>
        <dbReference type="EMBL" id="RIH66994.1"/>
    </source>
</evidence>
<accession>A0A399D524</accession>
<dbReference type="PANTHER" id="PTHR46825:SF9">
    <property type="entry name" value="BETA-LACTAMASE-RELATED DOMAIN-CONTAINING PROTEIN"/>
    <property type="match status" value="1"/>
</dbReference>
<name>A0A399D524_9BACT</name>
<dbReference type="PANTHER" id="PTHR46825">
    <property type="entry name" value="D-ALANYL-D-ALANINE-CARBOXYPEPTIDASE/ENDOPEPTIDASE AMPH"/>
    <property type="match status" value="1"/>
</dbReference>
<protein>
    <submittedName>
        <fullName evidence="2">Class A beta-lactamase-related serine hydrolase</fullName>
    </submittedName>
</protein>
<dbReference type="GO" id="GO:0016787">
    <property type="term" value="F:hydrolase activity"/>
    <property type="evidence" value="ECO:0007669"/>
    <property type="project" value="UniProtKB-KW"/>
</dbReference>
<gene>
    <name evidence="2" type="ORF">D1164_00750</name>
</gene>
<dbReference type="PROSITE" id="PS00146">
    <property type="entry name" value="BETA_LACTAMASE_A"/>
    <property type="match status" value="1"/>
</dbReference>
<dbReference type="PROSITE" id="PS51257">
    <property type="entry name" value="PROKAR_LIPOPROTEIN"/>
    <property type="match status" value="1"/>
</dbReference>
<dbReference type="AlphaFoldDB" id="A0A399D524"/>
<evidence type="ECO:0000313" key="3">
    <source>
        <dbReference type="Proteomes" id="UP000266441"/>
    </source>
</evidence>
<keyword evidence="2" id="KW-0378">Hydrolase</keyword>
<dbReference type="InterPro" id="IPR012338">
    <property type="entry name" value="Beta-lactam/transpept-like"/>
</dbReference>
<organism evidence="2 3">
    <name type="scientific">Mariniphaga sediminis</name>
    <dbReference type="NCBI Taxonomy" id="1628158"/>
    <lineage>
        <taxon>Bacteria</taxon>
        <taxon>Pseudomonadati</taxon>
        <taxon>Bacteroidota</taxon>
        <taxon>Bacteroidia</taxon>
        <taxon>Marinilabiliales</taxon>
        <taxon>Prolixibacteraceae</taxon>
        <taxon>Mariniphaga</taxon>
    </lineage>
</organism>
<dbReference type="Proteomes" id="UP000266441">
    <property type="component" value="Unassembled WGS sequence"/>
</dbReference>
<keyword evidence="3" id="KW-1185">Reference proteome</keyword>
<dbReference type="SUPFAM" id="SSF56601">
    <property type="entry name" value="beta-lactamase/transpeptidase-like"/>
    <property type="match status" value="1"/>
</dbReference>
<dbReference type="InterPro" id="IPR050491">
    <property type="entry name" value="AmpC-like"/>
</dbReference>
<dbReference type="EMBL" id="QWET01000001">
    <property type="protein sequence ID" value="RIH66994.1"/>
    <property type="molecule type" value="Genomic_DNA"/>
</dbReference>